<name>A0A7Y9IDV8_9ACTN</name>
<evidence type="ECO:0000313" key="1">
    <source>
        <dbReference type="EMBL" id="NYE74975.1"/>
    </source>
</evidence>
<dbReference type="EMBL" id="JACCBU010000001">
    <property type="protein sequence ID" value="NYE74975.1"/>
    <property type="molecule type" value="Genomic_DNA"/>
</dbReference>
<keyword evidence="1" id="KW-0560">Oxidoreductase</keyword>
<keyword evidence="2" id="KW-1185">Reference proteome</keyword>
<dbReference type="GO" id="GO:0016829">
    <property type="term" value="F:lyase activity"/>
    <property type="evidence" value="ECO:0007669"/>
    <property type="project" value="UniProtKB-KW"/>
</dbReference>
<dbReference type="Proteomes" id="UP000569914">
    <property type="component" value="Unassembled WGS sequence"/>
</dbReference>
<keyword evidence="1" id="KW-0223">Dioxygenase</keyword>
<protein>
    <submittedName>
        <fullName evidence="1">Catechol 2,3-dioxygenase-like lactoylglutathione lyase family enzyme</fullName>
    </submittedName>
</protein>
<gene>
    <name evidence="1" type="ORF">BKA15_006304</name>
</gene>
<comment type="caution">
    <text evidence="1">The sequence shown here is derived from an EMBL/GenBank/DDBJ whole genome shotgun (WGS) entry which is preliminary data.</text>
</comment>
<reference evidence="1 2" key="1">
    <citation type="submission" date="2020-07" db="EMBL/GenBank/DDBJ databases">
        <title>Sequencing the genomes of 1000 actinobacteria strains.</title>
        <authorList>
            <person name="Klenk H.-P."/>
        </authorList>
    </citation>
    <scope>NUCLEOTIDE SEQUENCE [LARGE SCALE GENOMIC DNA]</scope>
    <source>
        <strain evidence="1 2">DSM 22083</strain>
    </source>
</reference>
<organism evidence="1 2">
    <name type="scientific">Microlunatus parietis</name>
    <dbReference type="NCBI Taxonomy" id="682979"/>
    <lineage>
        <taxon>Bacteria</taxon>
        <taxon>Bacillati</taxon>
        <taxon>Actinomycetota</taxon>
        <taxon>Actinomycetes</taxon>
        <taxon>Propionibacteriales</taxon>
        <taxon>Propionibacteriaceae</taxon>
        <taxon>Microlunatus</taxon>
    </lineage>
</organism>
<proteinExistence type="predicted"/>
<dbReference type="AlphaFoldDB" id="A0A7Y9IDV8"/>
<dbReference type="GO" id="GO:0051213">
    <property type="term" value="F:dioxygenase activity"/>
    <property type="evidence" value="ECO:0007669"/>
    <property type="project" value="UniProtKB-KW"/>
</dbReference>
<accession>A0A7Y9IDV8</accession>
<sequence length="36" mass="3923">MINGAHAIPYSKDAEADRRFLRDVLGFPYVDSAVAG</sequence>
<evidence type="ECO:0000313" key="2">
    <source>
        <dbReference type="Proteomes" id="UP000569914"/>
    </source>
</evidence>
<keyword evidence="1" id="KW-0456">Lyase</keyword>